<evidence type="ECO:0000256" key="2">
    <source>
        <dbReference type="ARBA" id="ARBA00023125"/>
    </source>
</evidence>
<dbReference type="InterPro" id="IPR015495">
    <property type="entry name" value="Myb_TF_plants"/>
</dbReference>
<evidence type="ECO:0000313" key="7">
    <source>
        <dbReference type="Proteomes" id="UP000288805"/>
    </source>
</evidence>
<evidence type="ECO:0000256" key="3">
    <source>
        <dbReference type="ARBA" id="ARBA00023242"/>
    </source>
</evidence>
<dbReference type="Gene3D" id="1.10.10.60">
    <property type="entry name" value="Homeodomain-like"/>
    <property type="match status" value="2"/>
</dbReference>
<keyword evidence="2" id="KW-0238">DNA-binding</keyword>
<sequence length="161" mass="19077">MTKPQQKRQKRAWVEYEDNIIINFKTKDRNLRWTEIIKQGNLKGRDEKSCSHRWNNYLRPEITNKGEFTPQEDDIIIQQMSLPQNSWKSMAKHHLPGRAANAIKNRWNRHLKKRHATISDLRRDLLYPEEHLMHDEASDHSVRGDDVEALMAEFASLIPPS</sequence>
<reference evidence="6 7" key="1">
    <citation type="journal article" date="2018" name="PLoS Genet.">
        <title>Population sequencing reveals clonal diversity and ancestral inbreeding in the grapevine cultivar Chardonnay.</title>
        <authorList>
            <person name="Roach M.J."/>
            <person name="Johnson D.L."/>
            <person name="Bohlmann J."/>
            <person name="van Vuuren H.J."/>
            <person name="Jones S.J."/>
            <person name="Pretorius I.S."/>
            <person name="Schmidt S.A."/>
            <person name="Borneman A.R."/>
        </authorList>
    </citation>
    <scope>NUCLEOTIDE SEQUENCE [LARGE SCALE GENOMIC DNA]</scope>
    <source>
        <strain evidence="7">cv. Chardonnay</strain>
        <tissue evidence="6">Leaf</tissue>
    </source>
</reference>
<feature type="domain" description="HTH myb-type" evidence="5">
    <location>
        <begin position="64"/>
        <end position="115"/>
    </location>
</feature>
<organism evidence="6 7">
    <name type="scientific">Vitis vinifera</name>
    <name type="common">Grape</name>
    <dbReference type="NCBI Taxonomy" id="29760"/>
    <lineage>
        <taxon>Eukaryota</taxon>
        <taxon>Viridiplantae</taxon>
        <taxon>Streptophyta</taxon>
        <taxon>Embryophyta</taxon>
        <taxon>Tracheophyta</taxon>
        <taxon>Spermatophyta</taxon>
        <taxon>Magnoliopsida</taxon>
        <taxon>eudicotyledons</taxon>
        <taxon>Gunneridae</taxon>
        <taxon>Pentapetalae</taxon>
        <taxon>rosids</taxon>
        <taxon>Vitales</taxon>
        <taxon>Vitaceae</taxon>
        <taxon>Viteae</taxon>
        <taxon>Vitis</taxon>
    </lineage>
</organism>
<keyword evidence="3" id="KW-0539">Nucleus</keyword>
<dbReference type="Proteomes" id="UP000288805">
    <property type="component" value="Unassembled WGS sequence"/>
</dbReference>
<proteinExistence type="predicted"/>
<dbReference type="PROSITE" id="PS50090">
    <property type="entry name" value="MYB_LIKE"/>
    <property type="match status" value="2"/>
</dbReference>
<dbReference type="PROSITE" id="PS51294">
    <property type="entry name" value="HTH_MYB"/>
    <property type="match status" value="1"/>
</dbReference>
<dbReference type="InterPro" id="IPR017930">
    <property type="entry name" value="Myb_dom"/>
</dbReference>
<evidence type="ECO:0000259" key="4">
    <source>
        <dbReference type="PROSITE" id="PS50090"/>
    </source>
</evidence>
<feature type="domain" description="Myb-like" evidence="4">
    <location>
        <begin position="5"/>
        <end position="58"/>
    </location>
</feature>
<evidence type="ECO:0000256" key="1">
    <source>
        <dbReference type="ARBA" id="ARBA00004123"/>
    </source>
</evidence>
<comment type="subcellular location">
    <subcellularLocation>
        <location evidence="1">Nucleus</location>
    </subcellularLocation>
</comment>
<dbReference type="PANTHER" id="PTHR10641">
    <property type="entry name" value="MYB FAMILY TRANSCRIPTION FACTOR"/>
    <property type="match status" value="1"/>
</dbReference>
<feature type="domain" description="Myb-like" evidence="4">
    <location>
        <begin position="64"/>
        <end position="111"/>
    </location>
</feature>
<dbReference type="SUPFAM" id="SSF46689">
    <property type="entry name" value="Homeodomain-like"/>
    <property type="match status" value="1"/>
</dbReference>
<dbReference type="Pfam" id="PF13921">
    <property type="entry name" value="Myb_DNA-bind_6"/>
    <property type="match status" value="1"/>
</dbReference>
<dbReference type="Pfam" id="PF00249">
    <property type="entry name" value="Myb_DNA-binding"/>
    <property type="match status" value="1"/>
</dbReference>
<dbReference type="SMART" id="SM00717">
    <property type="entry name" value="SANT"/>
    <property type="match status" value="2"/>
</dbReference>
<dbReference type="PANTHER" id="PTHR10641:SF1103">
    <property type="entry name" value="TRANSCRIPTION FACTOR MYB72"/>
    <property type="match status" value="1"/>
</dbReference>
<protein>
    <submittedName>
        <fullName evidence="6">Trichome differentiation protein GL1</fullName>
    </submittedName>
</protein>
<name>A0A438G5L9_VITVI</name>
<dbReference type="EMBL" id="QGNW01000581">
    <property type="protein sequence ID" value="RVW67490.1"/>
    <property type="molecule type" value="Genomic_DNA"/>
</dbReference>
<dbReference type="CDD" id="cd00167">
    <property type="entry name" value="SANT"/>
    <property type="match status" value="1"/>
</dbReference>
<dbReference type="GO" id="GO:0005634">
    <property type="term" value="C:nucleus"/>
    <property type="evidence" value="ECO:0007669"/>
    <property type="project" value="UniProtKB-SubCell"/>
</dbReference>
<evidence type="ECO:0000259" key="5">
    <source>
        <dbReference type="PROSITE" id="PS51294"/>
    </source>
</evidence>
<dbReference type="InterPro" id="IPR009057">
    <property type="entry name" value="Homeodomain-like_sf"/>
</dbReference>
<comment type="caution">
    <text evidence="6">The sequence shown here is derived from an EMBL/GenBank/DDBJ whole genome shotgun (WGS) entry which is preliminary data.</text>
</comment>
<evidence type="ECO:0000313" key="6">
    <source>
        <dbReference type="EMBL" id="RVW67490.1"/>
    </source>
</evidence>
<dbReference type="AlphaFoldDB" id="A0A438G5L9"/>
<accession>A0A438G5L9</accession>
<gene>
    <name evidence="6" type="primary">GL1_4</name>
    <name evidence="6" type="ORF">CK203_063046</name>
</gene>
<dbReference type="InterPro" id="IPR001005">
    <property type="entry name" value="SANT/Myb"/>
</dbReference>
<dbReference type="GO" id="GO:0003677">
    <property type="term" value="F:DNA binding"/>
    <property type="evidence" value="ECO:0007669"/>
    <property type="project" value="UniProtKB-KW"/>
</dbReference>